<dbReference type="Proteomes" id="UP000050360">
    <property type="component" value="Unassembled WGS sequence"/>
</dbReference>
<reference evidence="2 3" key="1">
    <citation type="submission" date="2015-09" db="EMBL/GenBank/DDBJ databases">
        <title>A metagenomics-based metabolic model of nitrate-dependent anaerobic oxidation of methane by Methanoperedens-like archaea.</title>
        <authorList>
            <person name="Arshad A."/>
            <person name="Speth D.R."/>
            <person name="De Graaf R.M."/>
            <person name="Op Den Camp H.J."/>
            <person name="Jetten M.S."/>
            <person name="Welte C.U."/>
        </authorList>
    </citation>
    <scope>NUCLEOTIDE SEQUENCE [LARGE SCALE GENOMIC DNA]</scope>
</reference>
<dbReference type="EMBL" id="LKCM01000330">
    <property type="protein sequence ID" value="KPQ41624.1"/>
    <property type="molecule type" value="Genomic_DNA"/>
</dbReference>
<evidence type="ECO:0000313" key="3">
    <source>
        <dbReference type="Proteomes" id="UP000050360"/>
    </source>
</evidence>
<accession>A0A0P7ZDP8</accession>
<organism evidence="2 3">
    <name type="scientific">Candidatus Methanoperedens nitratireducens</name>
    <dbReference type="NCBI Taxonomy" id="1392998"/>
    <lineage>
        <taxon>Archaea</taxon>
        <taxon>Methanobacteriati</taxon>
        <taxon>Methanobacteriota</taxon>
        <taxon>Stenosarchaea group</taxon>
        <taxon>Methanomicrobia</taxon>
        <taxon>Methanosarcinales</taxon>
        <taxon>ANME-2 cluster</taxon>
        <taxon>Candidatus Methanoperedentaceae</taxon>
        <taxon>Candidatus Methanoperedens</taxon>
    </lineage>
</organism>
<dbReference type="AlphaFoldDB" id="A0A0P7ZDP8"/>
<feature type="compositionally biased region" description="Basic and acidic residues" evidence="1">
    <location>
        <begin position="74"/>
        <end position="92"/>
    </location>
</feature>
<sequence>MEKYLKVNKEVLRIISKSAEKERAQIIKKIYDLGFEVGVKNHSEIGWVLREYNDLIARASKLGIKMPDSYYADGKTKGKTSRDKNIEGSKTPEKVTPAIRKVVVSDPKVVDPNIQKEEARFDTHLEKPSLNERPKFIEKGSATEIPRFLEGFRPNKRK</sequence>
<name>A0A0P7ZDP8_9EURY</name>
<feature type="region of interest" description="Disordered" evidence="1">
    <location>
        <begin position="73"/>
        <end position="92"/>
    </location>
</feature>
<comment type="caution">
    <text evidence="2">The sequence shown here is derived from an EMBL/GenBank/DDBJ whole genome shotgun (WGS) entry which is preliminary data.</text>
</comment>
<evidence type="ECO:0000256" key="1">
    <source>
        <dbReference type="SAM" id="MobiDB-lite"/>
    </source>
</evidence>
<gene>
    <name evidence="2" type="ORF">MPEBLZ_03826</name>
</gene>
<protein>
    <submittedName>
        <fullName evidence="2">Uncharacterized protein</fullName>
    </submittedName>
</protein>
<evidence type="ECO:0000313" key="2">
    <source>
        <dbReference type="EMBL" id="KPQ41624.1"/>
    </source>
</evidence>
<proteinExistence type="predicted"/>